<protein>
    <recommendedName>
        <fullName evidence="1">Inhibitor I9 domain-containing protein</fullName>
    </recommendedName>
</protein>
<dbReference type="PANTHER" id="PTHR48222">
    <property type="entry name" value="PROTEINASE INHIBITOR, PROPEPTIDE"/>
    <property type="match status" value="1"/>
</dbReference>
<name>A0A087HHK9_ARAAL</name>
<dbReference type="EMBL" id="CM002870">
    <property type="protein sequence ID" value="KFK41611.1"/>
    <property type="molecule type" value="Genomic_DNA"/>
</dbReference>
<evidence type="ECO:0000313" key="3">
    <source>
        <dbReference type="Proteomes" id="UP000029120"/>
    </source>
</evidence>
<dbReference type="InterPro" id="IPR037045">
    <property type="entry name" value="S8pro/Inhibitor_I9_sf"/>
</dbReference>
<dbReference type="Gene3D" id="3.30.70.80">
    <property type="entry name" value="Peptidase S8 propeptide/proteinase inhibitor I9"/>
    <property type="match status" value="1"/>
</dbReference>
<accession>A0A087HHK9</accession>
<organism evidence="2 3">
    <name type="scientific">Arabis alpina</name>
    <name type="common">Alpine rock-cress</name>
    <dbReference type="NCBI Taxonomy" id="50452"/>
    <lineage>
        <taxon>Eukaryota</taxon>
        <taxon>Viridiplantae</taxon>
        <taxon>Streptophyta</taxon>
        <taxon>Embryophyta</taxon>
        <taxon>Tracheophyta</taxon>
        <taxon>Spermatophyta</taxon>
        <taxon>Magnoliopsida</taxon>
        <taxon>eudicotyledons</taxon>
        <taxon>Gunneridae</taxon>
        <taxon>Pentapetalae</taxon>
        <taxon>rosids</taxon>
        <taxon>malvids</taxon>
        <taxon>Brassicales</taxon>
        <taxon>Brassicaceae</taxon>
        <taxon>Arabideae</taxon>
        <taxon>Arabis</taxon>
    </lineage>
</organism>
<dbReference type="AlphaFoldDB" id="A0A087HHK9"/>
<dbReference type="OrthoDB" id="687377at2759"/>
<dbReference type="PANTHER" id="PTHR48222:SF4">
    <property type="entry name" value="PROTEINASE INHIBITOR, PROPEPTIDE"/>
    <property type="match status" value="1"/>
</dbReference>
<sequence>MAESTGATTTSEAKVYIVYTEKPTGNKDPKVVHLRTLTSVLGSAEAAKNALVYTYKNAATGFAAKLTPEQAAVMSKQPSVFKVELSKTFHLNKASGVGGFRPH</sequence>
<dbReference type="Gramene" id="KFK41611">
    <property type="protein sequence ID" value="KFK41611"/>
    <property type="gene ID" value="AALP_AA2G150900"/>
</dbReference>
<dbReference type="InterPro" id="IPR010259">
    <property type="entry name" value="S8pro/Inhibitor_I9"/>
</dbReference>
<dbReference type="Pfam" id="PF05922">
    <property type="entry name" value="Inhibitor_I9"/>
    <property type="match status" value="1"/>
</dbReference>
<dbReference type="Proteomes" id="UP000029120">
    <property type="component" value="Chromosome 2"/>
</dbReference>
<dbReference type="OMA" id="YIAYLEC"/>
<reference evidence="3" key="1">
    <citation type="journal article" date="2015" name="Nat. Plants">
        <title>Genome expansion of Arabis alpina linked with retrotransposition and reduced symmetric DNA methylation.</title>
        <authorList>
            <person name="Willing E.M."/>
            <person name="Rawat V."/>
            <person name="Mandakova T."/>
            <person name="Maumus F."/>
            <person name="James G.V."/>
            <person name="Nordstroem K.J."/>
            <person name="Becker C."/>
            <person name="Warthmann N."/>
            <person name="Chica C."/>
            <person name="Szarzynska B."/>
            <person name="Zytnicki M."/>
            <person name="Albani M.C."/>
            <person name="Kiefer C."/>
            <person name="Bergonzi S."/>
            <person name="Castaings L."/>
            <person name="Mateos J.L."/>
            <person name="Berns M.C."/>
            <person name="Bujdoso N."/>
            <person name="Piofczyk T."/>
            <person name="de Lorenzo L."/>
            <person name="Barrero-Sicilia C."/>
            <person name="Mateos I."/>
            <person name="Piednoel M."/>
            <person name="Hagmann J."/>
            <person name="Chen-Min-Tao R."/>
            <person name="Iglesias-Fernandez R."/>
            <person name="Schuster S.C."/>
            <person name="Alonso-Blanco C."/>
            <person name="Roudier F."/>
            <person name="Carbonero P."/>
            <person name="Paz-Ares J."/>
            <person name="Davis S.J."/>
            <person name="Pecinka A."/>
            <person name="Quesneville H."/>
            <person name="Colot V."/>
            <person name="Lysak M.A."/>
            <person name="Weigel D."/>
            <person name="Coupland G."/>
            <person name="Schneeberger K."/>
        </authorList>
    </citation>
    <scope>NUCLEOTIDE SEQUENCE [LARGE SCALE GENOMIC DNA]</scope>
    <source>
        <strain evidence="3">cv. Pajares</strain>
    </source>
</reference>
<proteinExistence type="predicted"/>
<gene>
    <name evidence="2" type="ordered locus">AALP_Aa2g150900</name>
</gene>
<evidence type="ECO:0000259" key="1">
    <source>
        <dbReference type="Pfam" id="PF05922"/>
    </source>
</evidence>
<feature type="domain" description="Inhibitor I9" evidence="1">
    <location>
        <begin position="15"/>
        <end position="91"/>
    </location>
</feature>
<evidence type="ECO:0000313" key="2">
    <source>
        <dbReference type="EMBL" id="KFK41611.1"/>
    </source>
</evidence>
<keyword evidence="3" id="KW-1185">Reference proteome</keyword>